<proteinExistence type="predicted"/>
<dbReference type="HOGENOM" id="CLU_3056069_0_0_1"/>
<dbReference type="AlphaFoldDB" id="A0A0D0CVG6"/>
<evidence type="ECO:0000313" key="2">
    <source>
        <dbReference type="Proteomes" id="UP000054538"/>
    </source>
</evidence>
<reference evidence="2" key="2">
    <citation type="submission" date="2015-01" db="EMBL/GenBank/DDBJ databases">
        <title>Evolutionary Origins and Diversification of the Mycorrhizal Mutualists.</title>
        <authorList>
            <consortium name="DOE Joint Genome Institute"/>
            <consortium name="Mycorrhizal Genomics Consortium"/>
            <person name="Kohler A."/>
            <person name="Kuo A."/>
            <person name="Nagy L.G."/>
            <person name="Floudas D."/>
            <person name="Copeland A."/>
            <person name="Barry K.W."/>
            <person name="Cichocki N."/>
            <person name="Veneault-Fourrey C."/>
            <person name="LaButti K."/>
            <person name="Lindquist E.A."/>
            <person name="Lipzen A."/>
            <person name="Lundell T."/>
            <person name="Morin E."/>
            <person name="Murat C."/>
            <person name="Riley R."/>
            <person name="Ohm R."/>
            <person name="Sun H."/>
            <person name="Tunlid A."/>
            <person name="Henrissat B."/>
            <person name="Grigoriev I.V."/>
            <person name="Hibbett D.S."/>
            <person name="Martin F."/>
        </authorList>
    </citation>
    <scope>NUCLEOTIDE SEQUENCE [LARGE SCALE GENOMIC DNA]</scope>
    <source>
        <strain evidence="2">Ve08.2h10</strain>
    </source>
</reference>
<accession>A0A0D0CVG6</accession>
<name>A0A0D0CVG6_9AGAM</name>
<dbReference type="OrthoDB" id="2682287at2759"/>
<dbReference type="InParanoid" id="A0A0D0CVG6"/>
<feature type="non-terminal residue" evidence="1">
    <location>
        <position position="1"/>
    </location>
</feature>
<gene>
    <name evidence="1" type="ORF">PAXRUDRAFT_173834</name>
</gene>
<sequence>YHAMPLPAYNLNDQLIDTASYHQQLQGAIVKMHFILSHSTFKGNDTYTADIQSI</sequence>
<evidence type="ECO:0000313" key="1">
    <source>
        <dbReference type="EMBL" id="KIK75096.1"/>
    </source>
</evidence>
<protein>
    <submittedName>
        <fullName evidence="1">Unplaced genomic scaffold scaffold_3531, whole genome shotgun sequence</fullName>
    </submittedName>
</protein>
<keyword evidence="2" id="KW-1185">Reference proteome</keyword>
<organism evidence="1 2">
    <name type="scientific">Paxillus rubicundulus Ve08.2h10</name>
    <dbReference type="NCBI Taxonomy" id="930991"/>
    <lineage>
        <taxon>Eukaryota</taxon>
        <taxon>Fungi</taxon>
        <taxon>Dikarya</taxon>
        <taxon>Basidiomycota</taxon>
        <taxon>Agaricomycotina</taxon>
        <taxon>Agaricomycetes</taxon>
        <taxon>Agaricomycetidae</taxon>
        <taxon>Boletales</taxon>
        <taxon>Paxilineae</taxon>
        <taxon>Paxillaceae</taxon>
        <taxon>Paxillus</taxon>
    </lineage>
</organism>
<dbReference type="EMBL" id="KN828353">
    <property type="protein sequence ID" value="KIK75096.1"/>
    <property type="molecule type" value="Genomic_DNA"/>
</dbReference>
<reference evidence="1 2" key="1">
    <citation type="submission" date="2014-04" db="EMBL/GenBank/DDBJ databases">
        <authorList>
            <consortium name="DOE Joint Genome Institute"/>
            <person name="Kuo A."/>
            <person name="Kohler A."/>
            <person name="Jargeat P."/>
            <person name="Nagy L.G."/>
            <person name="Floudas D."/>
            <person name="Copeland A."/>
            <person name="Barry K.W."/>
            <person name="Cichocki N."/>
            <person name="Veneault-Fourrey C."/>
            <person name="LaButti K."/>
            <person name="Lindquist E.A."/>
            <person name="Lipzen A."/>
            <person name="Lundell T."/>
            <person name="Morin E."/>
            <person name="Murat C."/>
            <person name="Sun H."/>
            <person name="Tunlid A."/>
            <person name="Henrissat B."/>
            <person name="Grigoriev I.V."/>
            <person name="Hibbett D.S."/>
            <person name="Martin F."/>
            <person name="Nordberg H.P."/>
            <person name="Cantor M.N."/>
            <person name="Hua S.X."/>
        </authorList>
    </citation>
    <scope>NUCLEOTIDE SEQUENCE [LARGE SCALE GENOMIC DNA]</scope>
    <source>
        <strain evidence="1 2">Ve08.2h10</strain>
    </source>
</reference>
<dbReference type="Proteomes" id="UP000054538">
    <property type="component" value="Unassembled WGS sequence"/>
</dbReference>